<name>A0ABN9UR85_9DINO</name>
<protein>
    <submittedName>
        <fullName evidence="1">Uncharacterized protein</fullName>
    </submittedName>
</protein>
<sequence>MLRSGAAAPSPTDPGGHRHGSLGARAIVFEQASVYLPSSDAAQLGASCWTLEAFLDGAHRPGAYWLLQQGAARGRYEGGVAWLHALAELRSAAAFAEEIRRVKVPGQLEFHSGSVLRACIAALAGAGGRPFDFAVTWRFAPSRRRHSPGLLELRLGPIDIIGGVRPSDLEICVSGTVPAVRAMGHMQADLLPVRCGGTGGSGVRPHPIMLWLGEGQCEEFLQHHQIISLMCIDVGEQEASVRPLVA</sequence>
<evidence type="ECO:0000313" key="2">
    <source>
        <dbReference type="Proteomes" id="UP001189429"/>
    </source>
</evidence>
<gene>
    <name evidence="1" type="ORF">PCOR1329_LOCUS50925</name>
</gene>
<organism evidence="1 2">
    <name type="scientific">Prorocentrum cordatum</name>
    <dbReference type="NCBI Taxonomy" id="2364126"/>
    <lineage>
        <taxon>Eukaryota</taxon>
        <taxon>Sar</taxon>
        <taxon>Alveolata</taxon>
        <taxon>Dinophyceae</taxon>
        <taxon>Prorocentrales</taxon>
        <taxon>Prorocentraceae</taxon>
        <taxon>Prorocentrum</taxon>
    </lineage>
</organism>
<dbReference type="EMBL" id="CAUYUJ010016171">
    <property type="protein sequence ID" value="CAK0862528.1"/>
    <property type="molecule type" value="Genomic_DNA"/>
</dbReference>
<evidence type="ECO:0000313" key="1">
    <source>
        <dbReference type="EMBL" id="CAK0862528.1"/>
    </source>
</evidence>
<proteinExistence type="predicted"/>
<keyword evidence="2" id="KW-1185">Reference proteome</keyword>
<accession>A0ABN9UR85</accession>
<comment type="caution">
    <text evidence="1">The sequence shown here is derived from an EMBL/GenBank/DDBJ whole genome shotgun (WGS) entry which is preliminary data.</text>
</comment>
<dbReference type="Proteomes" id="UP001189429">
    <property type="component" value="Unassembled WGS sequence"/>
</dbReference>
<reference evidence="1" key="1">
    <citation type="submission" date="2023-10" db="EMBL/GenBank/DDBJ databases">
        <authorList>
            <person name="Chen Y."/>
            <person name="Shah S."/>
            <person name="Dougan E. K."/>
            <person name="Thang M."/>
            <person name="Chan C."/>
        </authorList>
    </citation>
    <scope>NUCLEOTIDE SEQUENCE [LARGE SCALE GENOMIC DNA]</scope>
</reference>